<keyword evidence="2" id="KW-1185">Reference proteome</keyword>
<proteinExistence type="predicted"/>
<organism evidence="1 2">
    <name type="scientific">Meishania litoralis</name>
    <dbReference type="NCBI Taxonomy" id="3434685"/>
    <lineage>
        <taxon>Bacteria</taxon>
        <taxon>Pseudomonadati</taxon>
        <taxon>Bacteroidota</taxon>
        <taxon>Flavobacteriia</taxon>
        <taxon>Flavobacteriales</taxon>
        <taxon>Flavobacteriaceae</taxon>
        <taxon>Meishania</taxon>
    </lineage>
</organism>
<evidence type="ECO:0000313" key="1">
    <source>
        <dbReference type="EMBL" id="MFH6605061.1"/>
    </source>
</evidence>
<name>A0ACC7LMR9_9FLAO</name>
<sequence>MKKLILMALLCPILTWGQTEQTKDITGVWRVVASSWNENTKQFADCEMVKFITKTRWASIFYWPKTQKFAGTGGGTYEWKDGNYVETVEYFTWDPSAVGNHQIFKMKVQDGKLIQEGHLNTDKFKYPYYAVHERLDKLNWVYKNQKSPQGVWDLVEATYGKEIFTIEKIREKYGRVIKIISPNFFIGTFFDRDKKVVDGITFGTYSFDSEGKYQETVRCWSWEDQSMVDSQPRFDWNVSENQYHQKGYLNSDTYDNYLIDEQFERLEPIEYKIKMWTADDRKTLISELQRTKNEMIAATENLTNEQWHFKPDKDSWNIAQVVEHMGIYERLYLQEGRATLQNTDPRPELANQILGDKVYLEWMAEKQPHTAPRHAEPSGYIRGKDNLDYFVYGRGLLEELVSTTDKDLKAHFMPRKNEPKGFRSVHGFLVVHYGHTDRHLRQIERIKAHTDFPKNNTLKGK</sequence>
<gene>
    <name evidence="1" type="ORF">ACEZ3G_16360</name>
</gene>
<protein>
    <submittedName>
        <fullName evidence="1">DinB family protein</fullName>
    </submittedName>
</protein>
<comment type="caution">
    <text evidence="1">The sequence shown here is derived from an EMBL/GenBank/DDBJ whole genome shotgun (WGS) entry which is preliminary data.</text>
</comment>
<evidence type="ECO:0000313" key="2">
    <source>
        <dbReference type="Proteomes" id="UP001595191"/>
    </source>
</evidence>
<accession>A0ACC7LMR9</accession>
<dbReference type="EMBL" id="JBHFPV010000006">
    <property type="protein sequence ID" value="MFH6605061.1"/>
    <property type="molecule type" value="Genomic_DNA"/>
</dbReference>
<reference evidence="1" key="1">
    <citation type="submission" date="2024-09" db="EMBL/GenBank/DDBJ databases">
        <authorList>
            <person name="Liu J."/>
        </authorList>
    </citation>
    <scope>NUCLEOTIDE SEQUENCE</scope>
    <source>
        <strain evidence="1">NBU2967</strain>
    </source>
</reference>
<dbReference type="Proteomes" id="UP001595191">
    <property type="component" value="Unassembled WGS sequence"/>
</dbReference>